<dbReference type="GO" id="GO:0005524">
    <property type="term" value="F:ATP binding"/>
    <property type="evidence" value="ECO:0007669"/>
    <property type="project" value="UniProtKB-KW"/>
</dbReference>
<dbReference type="SMART" id="SM00304">
    <property type="entry name" value="HAMP"/>
    <property type="match status" value="1"/>
</dbReference>
<reference evidence="13 14" key="1">
    <citation type="submission" date="2013-08" db="EMBL/GenBank/DDBJ databases">
        <title>The genome sequence of Skermanella stibiiresistens.</title>
        <authorList>
            <person name="Zhu W."/>
            <person name="Wang G."/>
        </authorList>
    </citation>
    <scope>NUCLEOTIDE SEQUENCE [LARGE SCALE GENOMIC DNA]</scope>
    <source>
        <strain evidence="13 14">SB22</strain>
    </source>
</reference>
<evidence type="ECO:0000256" key="9">
    <source>
        <dbReference type="ARBA" id="ARBA00023012"/>
    </source>
</evidence>
<dbReference type="SMART" id="SM00387">
    <property type="entry name" value="HATPase_c"/>
    <property type="match status" value="1"/>
</dbReference>
<evidence type="ECO:0000259" key="11">
    <source>
        <dbReference type="PROSITE" id="PS50109"/>
    </source>
</evidence>
<keyword evidence="10" id="KW-1133">Transmembrane helix</keyword>
<dbReference type="PANTHER" id="PTHR43065">
    <property type="entry name" value="SENSOR HISTIDINE KINASE"/>
    <property type="match status" value="1"/>
</dbReference>
<evidence type="ECO:0000256" key="2">
    <source>
        <dbReference type="ARBA" id="ARBA00004370"/>
    </source>
</evidence>
<protein>
    <recommendedName>
        <fullName evidence="3">histidine kinase</fullName>
        <ecNumber evidence="3">2.7.13.3</ecNumber>
    </recommendedName>
</protein>
<keyword evidence="10" id="KW-0472">Membrane</keyword>
<dbReference type="GO" id="GO:0004673">
    <property type="term" value="F:protein histidine kinase activity"/>
    <property type="evidence" value="ECO:0007669"/>
    <property type="project" value="UniProtKB-EC"/>
</dbReference>
<keyword evidence="10" id="KW-0812">Transmembrane</keyword>
<dbReference type="PROSITE" id="PS50885">
    <property type="entry name" value="HAMP"/>
    <property type="match status" value="1"/>
</dbReference>
<name>W9GVV1_9PROT</name>
<feature type="domain" description="Histidine kinase" evidence="11">
    <location>
        <begin position="474"/>
        <end position="653"/>
    </location>
</feature>
<dbReference type="InterPro" id="IPR036890">
    <property type="entry name" value="HATPase_C_sf"/>
</dbReference>
<evidence type="ECO:0000256" key="8">
    <source>
        <dbReference type="ARBA" id="ARBA00022840"/>
    </source>
</evidence>
<dbReference type="SUPFAM" id="SSF55874">
    <property type="entry name" value="ATPase domain of HSP90 chaperone/DNA topoisomerase II/histidine kinase"/>
    <property type="match status" value="1"/>
</dbReference>
<evidence type="ECO:0000256" key="6">
    <source>
        <dbReference type="ARBA" id="ARBA00022741"/>
    </source>
</evidence>
<keyword evidence="4" id="KW-0597">Phosphoprotein</keyword>
<dbReference type="PROSITE" id="PS50109">
    <property type="entry name" value="HIS_KIN"/>
    <property type="match status" value="1"/>
</dbReference>
<keyword evidence="14" id="KW-1185">Reference proteome</keyword>
<feature type="transmembrane region" description="Helical" evidence="10">
    <location>
        <begin position="302"/>
        <end position="325"/>
    </location>
</feature>
<feature type="transmembrane region" description="Helical" evidence="10">
    <location>
        <begin position="7"/>
        <end position="30"/>
    </location>
</feature>
<keyword evidence="8" id="KW-0067">ATP-binding</keyword>
<dbReference type="PRINTS" id="PR00344">
    <property type="entry name" value="BCTRLSENSOR"/>
</dbReference>
<gene>
    <name evidence="13" type="ORF">N825_26410</name>
</gene>
<keyword evidence="5" id="KW-0808">Transferase</keyword>
<organism evidence="13 14">
    <name type="scientific">Skermanella stibiiresistens SB22</name>
    <dbReference type="NCBI Taxonomy" id="1385369"/>
    <lineage>
        <taxon>Bacteria</taxon>
        <taxon>Pseudomonadati</taxon>
        <taxon>Pseudomonadota</taxon>
        <taxon>Alphaproteobacteria</taxon>
        <taxon>Rhodospirillales</taxon>
        <taxon>Azospirillaceae</taxon>
        <taxon>Skermanella</taxon>
    </lineage>
</organism>
<dbReference type="STRING" id="1385369.N825_26410"/>
<dbReference type="Gene3D" id="3.30.565.10">
    <property type="entry name" value="Histidine kinase-like ATPase, C-terminal domain"/>
    <property type="match status" value="1"/>
</dbReference>
<dbReference type="OrthoDB" id="7904633at2"/>
<evidence type="ECO:0000313" key="14">
    <source>
        <dbReference type="Proteomes" id="UP000019486"/>
    </source>
</evidence>
<dbReference type="InterPro" id="IPR003660">
    <property type="entry name" value="HAMP_dom"/>
</dbReference>
<evidence type="ECO:0000256" key="7">
    <source>
        <dbReference type="ARBA" id="ARBA00022777"/>
    </source>
</evidence>
<proteinExistence type="predicted"/>
<dbReference type="GO" id="GO:0000160">
    <property type="term" value="P:phosphorelay signal transduction system"/>
    <property type="evidence" value="ECO:0007669"/>
    <property type="project" value="UniProtKB-KW"/>
</dbReference>
<evidence type="ECO:0000259" key="12">
    <source>
        <dbReference type="PROSITE" id="PS50885"/>
    </source>
</evidence>
<keyword evidence="6" id="KW-0547">Nucleotide-binding</keyword>
<comment type="catalytic activity">
    <reaction evidence="1">
        <text>ATP + protein L-histidine = ADP + protein N-phospho-L-histidine.</text>
        <dbReference type="EC" id="2.7.13.3"/>
    </reaction>
</comment>
<dbReference type="InterPro" id="IPR004358">
    <property type="entry name" value="Sig_transdc_His_kin-like_C"/>
</dbReference>
<dbReference type="InterPro" id="IPR003594">
    <property type="entry name" value="HATPase_dom"/>
</dbReference>
<dbReference type="RefSeq" id="WP_037460435.1">
    <property type="nucleotide sequence ID" value="NZ_AVFL01000040.1"/>
</dbReference>
<evidence type="ECO:0000256" key="1">
    <source>
        <dbReference type="ARBA" id="ARBA00000085"/>
    </source>
</evidence>
<comment type="caution">
    <text evidence="13">The sequence shown here is derived from an EMBL/GenBank/DDBJ whole genome shotgun (WGS) entry which is preliminary data.</text>
</comment>
<evidence type="ECO:0000256" key="3">
    <source>
        <dbReference type="ARBA" id="ARBA00012438"/>
    </source>
</evidence>
<dbReference type="Proteomes" id="UP000019486">
    <property type="component" value="Unassembled WGS sequence"/>
</dbReference>
<comment type="subcellular location">
    <subcellularLocation>
        <location evidence="2">Membrane</location>
    </subcellularLocation>
</comment>
<dbReference type="CDD" id="cd00075">
    <property type="entry name" value="HATPase"/>
    <property type="match status" value="1"/>
</dbReference>
<dbReference type="Pfam" id="PF05228">
    <property type="entry name" value="CHASE4"/>
    <property type="match status" value="1"/>
</dbReference>
<dbReference type="PANTHER" id="PTHR43065:SF10">
    <property type="entry name" value="PEROXIDE STRESS-ACTIVATED HISTIDINE KINASE MAK3"/>
    <property type="match status" value="1"/>
</dbReference>
<dbReference type="EC" id="2.7.13.3" evidence="3"/>
<keyword evidence="9" id="KW-0902">Two-component regulatory system</keyword>
<sequence length="665" mass="71374">MRLIHRVVIILSAAALAMLVGNALILHLLVGKEFRSIESSLAARNADRAVDAVSNNLGHLRASAMDWATWDSSYAFMRGERVEEFISENLMLQSFQGIKVNLMYFVRFDGTVVWGEARDLASGERITLPELPTDRLDAGRMDLLAPKEDGADEVPAGLLMTSNGPMLVVGAPIHRADGTGSAAGFLLLGRFLDNGLVDSLGRQVHARFTLAPIAATPVSGAWITGAAAAVPAETVGSVADAFPEPTGELASLAPDQADPRRMVSVEDDHLTVRTILNDIGGEPALVLETSYARGISKAGNGMVNYVIALMAAVLAAAGLAILVMLNRNVVKPVARLMERVLEARGCPAQPPASSVAAGAPDEIAILGAEFERTLEQLDETRKRLVEQSFYTGMAELVGGMTHNVRNALTPISIKLWHIGRALDMAHLDKMAIAVGRVEAATADRQDCALAVTYLKACMERLRSSHSTIEADIGVIGNQATQIEQIFYDHERFSRAERQVETIDLSRVIDEASKLLQNSERIRIVVRPEVGRLPAARGHHVVLSQVFGNLIVNAEEAILAGGNEGGTITIGGEVVRSDGAEMVELHVSDDGQGIPEDKLDRIFERGYSTRRAHSGGIGLHWCANSLAGMGGGIWAVSDGVGRGARMVVRLPIKKRVFHFDSLKESA</sequence>
<dbReference type="InterPro" id="IPR005467">
    <property type="entry name" value="His_kinase_dom"/>
</dbReference>
<feature type="domain" description="HAMP" evidence="12">
    <location>
        <begin position="327"/>
        <end position="382"/>
    </location>
</feature>
<dbReference type="GO" id="GO:0016020">
    <property type="term" value="C:membrane"/>
    <property type="evidence" value="ECO:0007669"/>
    <property type="project" value="UniProtKB-SubCell"/>
</dbReference>
<dbReference type="EMBL" id="AVFL01000040">
    <property type="protein sequence ID" value="EWY36572.1"/>
    <property type="molecule type" value="Genomic_DNA"/>
</dbReference>
<evidence type="ECO:0000256" key="5">
    <source>
        <dbReference type="ARBA" id="ARBA00022679"/>
    </source>
</evidence>
<evidence type="ECO:0000256" key="4">
    <source>
        <dbReference type="ARBA" id="ARBA00022553"/>
    </source>
</evidence>
<dbReference type="Pfam" id="PF02518">
    <property type="entry name" value="HATPase_c"/>
    <property type="match status" value="1"/>
</dbReference>
<dbReference type="AlphaFoldDB" id="W9GVV1"/>
<evidence type="ECO:0000256" key="10">
    <source>
        <dbReference type="SAM" id="Phobius"/>
    </source>
</evidence>
<keyword evidence="7" id="KW-0418">Kinase</keyword>
<evidence type="ECO:0000313" key="13">
    <source>
        <dbReference type="EMBL" id="EWY36572.1"/>
    </source>
</evidence>
<accession>W9GVV1</accession>
<dbReference type="InterPro" id="IPR007892">
    <property type="entry name" value="CHASE4"/>
</dbReference>